<dbReference type="PANTHER" id="PTHR30314">
    <property type="entry name" value="CELL DIVISION PROTEIN FTSZ-RELATED"/>
    <property type="match status" value="1"/>
</dbReference>
<dbReference type="AlphaFoldDB" id="A0AA51MM44"/>
<dbReference type="SUPFAM" id="SSF52490">
    <property type="entry name" value="Tubulin nucleotide-binding domain-like"/>
    <property type="match status" value="1"/>
</dbReference>
<dbReference type="GO" id="GO:0005525">
    <property type="term" value="F:GTP binding"/>
    <property type="evidence" value="ECO:0007669"/>
    <property type="project" value="UniProtKB-UniRule"/>
</dbReference>
<dbReference type="EMBL" id="JAVFKN010000004">
    <property type="protein sequence ID" value="MDQ5767835.1"/>
    <property type="molecule type" value="Genomic_DNA"/>
</dbReference>
<proteinExistence type="inferred from homology"/>
<evidence type="ECO:0000259" key="8">
    <source>
        <dbReference type="SMART" id="SM00865"/>
    </source>
</evidence>
<dbReference type="RefSeq" id="WP_202718217.1">
    <property type="nucleotide sequence ID" value="NZ_CP053482.1"/>
</dbReference>
<dbReference type="GO" id="GO:0032153">
    <property type="term" value="C:cell division site"/>
    <property type="evidence" value="ECO:0007669"/>
    <property type="project" value="UniProtKB-UniRule"/>
</dbReference>
<dbReference type="InterPro" id="IPR045061">
    <property type="entry name" value="FtsZ/CetZ"/>
</dbReference>
<accession>A0AA51MM44</accession>
<dbReference type="EMBL" id="CP133217">
    <property type="protein sequence ID" value="WML86703.1"/>
    <property type="molecule type" value="Genomic_DNA"/>
</dbReference>
<dbReference type="Gene3D" id="3.30.1330.20">
    <property type="entry name" value="Tubulin/FtsZ, C-terminal domain"/>
    <property type="match status" value="1"/>
</dbReference>
<keyword evidence="4" id="KW-0963">Cytoplasm</keyword>
<evidence type="ECO:0000256" key="6">
    <source>
        <dbReference type="RuleBase" id="RU000631"/>
    </source>
</evidence>
<evidence type="ECO:0000256" key="5">
    <source>
        <dbReference type="NCBIfam" id="TIGR00065"/>
    </source>
</evidence>
<feature type="binding site" evidence="4">
    <location>
        <begin position="108"/>
        <end position="110"/>
    </location>
    <ligand>
        <name>GTP</name>
        <dbReference type="ChEBI" id="CHEBI:37565"/>
    </ligand>
</feature>
<dbReference type="Pfam" id="PF12327">
    <property type="entry name" value="FtsZ_C"/>
    <property type="match status" value="1"/>
</dbReference>
<dbReference type="GO" id="GO:0051258">
    <property type="term" value="P:protein polymerization"/>
    <property type="evidence" value="ECO:0007669"/>
    <property type="project" value="UniProtKB-UniRule"/>
</dbReference>
<reference evidence="10 11" key="1">
    <citation type="submission" date="2023-08" db="EMBL/GenBank/DDBJ databases">
        <title>New molecular markers tilS and rpoB for phylogenetic and monitoring studies of the genus Thiothrix biodiversity.</title>
        <authorList>
            <person name="Ravin N.V."/>
            <person name="Smolyakov D."/>
            <person name="Markov N.D."/>
            <person name="Beletsky A.V."/>
            <person name="Mardanov A.V."/>
            <person name="Rudenko T.S."/>
            <person name="Grabovich M.Y."/>
        </authorList>
    </citation>
    <scope>NUCLEOTIDE SEQUENCE</scope>
    <source>
        <strain evidence="10">DNT52</strain>
        <strain evidence="9 11">H33</strain>
    </source>
</reference>
<dbReference type="GO" id="GO:0003924">
    <property type="term" value="F:GTPase activity"/>
    <property type="evidence" value="ECO:0007669"/>
    <property type="project" value="UniProtKB-UniRule"/>
</dbReference>
<sequence>MFELMDSAAKGAAIKVIGVGGGGGNAVKHMLASGIEGVEYICANTDSQALAGIGVKSVLQLGTSLTKGLGAGANPEIGREAAIEDRERIKELVSGTDMLFITAGMGGGTGTGAAPVIAEIARDMGILTVAVVTRPFLMEGSRRKKSADAGITELHKHVDSLITIPNQKLLTSLGKNVSLLSAFEAANDVLLKAVQGIAELITNPGLINVDFADVRAVMMNGGVTMMGSGEAQGEDRASKAAQMAISSPLLEDIRLDGSHGILVSISGGLDMTMHEFEEVGAVVSQFAADDANVIIGTTLNQELGDRIRVTIVATGLEEGGVTAAARPALSVVGQQQPVRGMDRHAQQQAVVNEQRNRVRDLPPVVLAQDVPGVRGSYGAVRDTPTYIRNGTESSLDIPAFLRKQAD</sequence>
<feature type="binding site" evidence="4">
    <location>
        <position position="143"/>
    </location>
    <ligand>
        <name>GTP</name>
        <dbReference type="ChEBI" id="CHEBI:37565"/>
    </ligand>
</feature>
<dbReference type="InterPro" id="IPR036525">
    <property type="entry name" value="Tubulin/FtsZ_GTPase_sf"/>
</dbReference>
<evidence type="ECO:0000313" key="11">
    <source>
        <dbReference type="Proteomes" id="UP001223336"/>
    </source>
</evidence>
<dbReference type="InterPro" id="IPR000158">
    <property type="entry name" value="Cell_div_FtsZ"/>
</dbReference>
<dbReference type="InterPro" id="IPR037103">
    <property type="entry name" value="Tubulin/FtsZ-like_C"/>
</dbReference>
<evidence type="ECO:0000313" key="9">
    <source>
        <dbReference type="EMBL" id="MDQ5767835.1"/>
    </source>
</evidence>
<dbReference type="PRINTS" id="PR00423">
    <property type="entry name" value="CELLDVISFTSZ"/>
</dbReference>
<dbReference type="SMART" id="SM00864">
    <property type="entry name" value="Tubulin"/>
    <property type="match status" value="1"/>
</dbReference>
<evidence type="ECO:0000256" key="3">
    <source>
        <dbReference type="ARBA" id="ARBA00023134"/>
    </source>
</evidence>
<keyword evidence="3 4" id="KW-0342">GTP-binding</keyword>
<dbReference type="GO" id="GO:0000917">
    <property type="term" value="P:division septum assembly"/>
    <property type="evidence" value="ECO:0007669"/>
    <property type="project" value="UniProtKB-KW"/>
</dbReference>
<dbReference type="Proteomes" id="UP001229862">
    <property type="component" value="Chromosome"/>
</dbReference>
<evidence type="ECO:0000313" key="10">
    <source>
        <dbReference type="EMBL" id="WML86703.1"/>
    </source>
</evidence>
<comment type="subcellular location">
    <subcellularLocation>
        <location evidence="4">Cytoplasm</location>
    </subcellularLocation>
    <text evidence="4">Assembles at midcell at the inner surface of the cytoplasmic membrane.</text>
</comment>
<dbReference type="GO" id="GO:0043093">
    <property type="term" value="P:FtsZ-dependent cytokinesis"/>
    <property type="evidence" value="ECO:0007669"/>
    <property type="project" value="UniProtKB-UniRule"/>
</dbReference>
<dbReference type="PROSITE" id="PS01135">
    <property type="entry name" value="FTSZ_2"/>
    <property type="match status" value="1"/>
</dbReference>
<dbReference type="HAMAP" id="MF_00909">
    <property type="entry name" value="FtsZ"/>
    <property type="match status" value="1"/>
</dbReference>
<feature type="domain" description="Tubulin/FtsZ 2-layer sandwich" evidence="8">
    <location>
        <begin position="207"/>
        <end position="325"/>
    </location>
</feature>
<keyword evidence="4 6" id="KW-0131">Cell cycle</keyword>
<gene>
    <name evidence="4 10" type="primary">ftsZ</name>
    <name evidence="9" type="ORF">RCC75_04810</name>
    <name evidence="10" type="ORF">RCG00_20770</name>
</gene>
<dbReference type="SUPFAM" id="SSF55307">
    <property type="entry name" value="Tubulin C-terminal domain-like"/>
    <property type="match status" value="1"/>
</dbReference>
<dbReference type="Gene3D" id="3.40.50.1440">
    <property type="entry name" value="Tubulin/FtsZ, GTPase domain"/>
    <property type="match status" value="1"/>
</dbReference>
<dbReference type="InterPro" id="IPR008280">
    <property type="entry name" value="Tub_FtsZ_C"/>
</dbReference>
<protein>
    <recommendedName>
        <fullName evidence="4 5">Cell division protein FtsZ</fullName>
    </recommendedName>
</protein>
<dbReference type="InterPro" id="IPR003008">
    <property type="entry name" value="Tubulin_FtsZ_GTPase"/>
</dbReference>
<feature type="binding site" evidence="4">
    <location>
        <position position="187"/>
    </location>
    <ligand>
        <name>GTP</name>
        <dbReference type="ChEBI" id="CHEBI:37565"/>
    </ligand>
</feature>
<dbReference type="Pfam" id="PF00091">
    <property type="entry name" value="Tubulin"/>
    <property type="match status" value="1"/>
</dbReference>
<dbReference type="InterPro" id="IPR024757">
    <property type="entry name" value="FtsZ_C"/>
</dbReference>
<comment type="similarity">
    <text evidence="1 4 6">Belongs to the FtsZ family.</text>
</comment>
<dbReference type="CDD" id="cd02201">
    <property type="entry name" value="FtsZ_type1"/>
    <property type="match status" value="1"/>
</dbReference>
<feature type="domain" description="Tubulin/FtsZ GTPase" evidence="7">
    <location>
        <begin position="13"/>
        <end position="205"/>
    </location>
</feature>
<keyword evidence="11" id="KW-1185">Reference proteome</keyword>
<dbReference type="Proteomes" id="UP001223336">
    <property type="component" value="Unassembled WGS sequence"/>
</dbReference>
<keyword evidence="4 6" id="KW-0132">Cell division</keyword>
<comment type="function">
    <text evidence="4 6">Essential cell division protein that forms a contractile ring structure (Z ring) at the future cell division site. The regulation of the ring assembly controls the timing and the location of cell division. One of the functions of the FtsZ ring is to recruit other cell division proteins to the septum to produce a new cell wall between the dividing cells. Binds GTP and shows GTPase activity.</text>
</comment>
<dbReference type="GO" id="GO:0005737">
    <property type="term" value="C:cytoplasm"/>
    <property type="evidence" value="ECO:0007669"/>
    <property type="project" value="UniProtKB-SubCell"/>
</dbReference>
<evidence type="ECO:0000256" key="2">
    <source>
        <dbReference type="ARBA" id="ARBA00022741"/>
    </source>
</evidence>
<dbReference type="FunFam" id="3.40.50.1440:FF:000001">
    <property type="entry name" value="Cell division protein FtsZ"/>
    <property type="match status" value="1"/>
</dbReference>
<dbReference type="InterPro" id="IPR018316">
    <property type="entry name" value="Tubulin/FtsZ_2-layer-sand-dom"/>
</dbReference>
<evidence type="ECO:0000256" key="1">
    <source>
        <dbReference type="ARBA" id="ARBA00009690"/>
    </source>
</evidence>
<dbReference type="SMART" id="SM00865">
    <property type="entry name" value="Tubulin_C"/>
    <property type="match status" value="1"/>
</dbReference>
<feature type="binding site" evidence="4">
    <location>
        <position position="139"/>
    </location>
    <ligand>
        <name>GTP</name>
        <dbReference type="ChEBI" id="CHEBI:37565"/>
    </ligand>
</feature>
<name>A0AA51MM44_9GAMM</name>
<evidence type="ECO:0000256" key="4">
    <source>
        <dbReference type="HAMAP-Rule" id="MF_00909"/>
    </source>
</evidence>
<evidence type="ECO:0000259" key="7">
    <source>
        <dbReference type="SMART" id="SM00864"/>
    </source>
</evidence>
<feature type="binding site" evidence="4">
    <location>
        <begin position="21"/>
        <end position="25"/>
    </location>
    <ligand>
        <name>GTP</name>
        <dbReference type="ChEBI" id="CHEBI:37565"/>
    </ligand>
</feature>
<keyword evidence="2 4" id="KW-0547">Nucleotide-binding</keyword>
<comment type="subunit">
    <text evidence="4">Homodimer. Polymerizes to form a dynamic ring structure in a strictly GTP-dependent manner. Interacts directly with several other division proteins.</text>
</comment>
<keyword evidence="4 6" id="KW-0717">Septation</keyword>
<dbReference type="NCBIfam" id="TIGR00065">
    <property type="entry name" value="ftsZ"/>
    <property type="match status" value="1"/>
</dbReference>
<dbReference type="InterPro" id="IPR020805">
    <property type="entry name" value="Cell_div_FtsZ_CS"/>
</dbReference>
<dbReference type="PANTHER" id="PTHR30314:SF3">
    <property type="entry name" value="MITOCHONDRIAL DIVISION PROTEIN FSZA"/>
    <property type="match status" value="1"/>
</dbReference>
<organism evidence="10">
    <name type="scientific">Thiothrix subterranea</name>
    <dbReference type="NCBI Taxonomy" id="2735563"/>
    <lineage>
        <taxon>Bacteria</taxon>
        <taxon>Pseudomonadati</taxon>
        <taxon>Pseudomonadota</taxon>
        <taxon>Gammaproteobacteria</taxon>
        <taxon>Thiotrichales</taxon>
        <taxon>Thiotrichaceae</taxon>
        <taxon>Thiothrix</taxon>
    </lineage>
</organism>
<dbReference type="PROSITE" id="PS01134">
    <property type="entry name" value="FTSZ_1"/>
    <property type="match status" value="1"/>
</dbReference>